<proteinExistence type="predicted"/>
<sequence length="267" mass="31505">MGVDGLLSFINYENMNVPDILLSEFLYDMDGLAPVSLSLIKTLIKNFDYGTPFDKIANISCGYGNQSIILYELTNAEIIAIDHRDKLIEIFQRELKFQKLDNHIIAKHSKLEELPFMESELDLLWSTDLPSEFTYRRVLGDWHQFIKEDGYIVTSAYCWNSFYKPKEISNFLRDCGIEIDHFYSRIKEMEHNGFVPISHFTVPCICWYNFFYPINAKKEQLSKKYTDNDEVQIFFKNIDLAIDLFEKYNKHYSYTYFVGKKLSVNEL</sequence>
<accession>A0A4Y8L5U6</accession>
<name>A0A4Y8L5U6_9BACT</name>
<feature type="domain" description="Methyltransferase" evidence="1">
    <location>
        <begin position="57"/>
        <end position="150"/>
    </location>
</feature>
<dbReference type="Proteomes" id="UP000297861">
    <property type="component" value="Unassembled WGS sequence"/>
</dbReference>
<dbReference type="AlphaFoldDB" id="A0A4Y8L5U6"/>
<dbReference type="InterPro" id="IPR041698">
    <property type="entry name" value="Methyltransf_25"/>
</dbReference>
<evidence type="ECO:0000259" key="1">
    <source>
        <dbReference type="Pfam" id="PF13649"/>
    </source>
</evidence>
<protein>
    <submittedName>
        <fullName evidence="2">Class I SAM-dependent methyltransferase</fullName>
    </submittedName>
</protein>
<dbReference type="InterPro" id="IPR029063">
    <property type="entry name" value="SAM-dependent_MTases_sf"/>
</dbReference>
<gene>
    <name evidence="2" type="ORF">E2605_08595</name>
</gene>
<organism evidence="2 3">
    <name type="scientific">Dysgonomonas capnocytophagoides</name>
    <dbReference type="NCBI Taxonomy" id="45254"/>
    <lineage>
        <taxon>Bacteria</taxon>
        <taxon>Pseudomonadati</taxon>
        <taxon>Bacteroidota</taxon>
        <taxon>Bacteroidia</taxon>
        <taxon>Bacteroidales</taxon>
        <taxon>Dysgonomonadaceae</taxon>
        <taxon>Dysgonomonas</taxon>
    </lineage>
</organism>
<dbReference type="OrthoDB" id="9808480at2"/>
<keyword evidence="2" id="KW-0489">Methyltransferase</keyword>
<keyword evidence="3" id="KW-1185">Reference proteome</keyword>
<dbReference type="CDD" id="cd02440">
    <property type="entry name" value="AdoMet_MTases"/>
    <property type="match status" value="1"/>
</dbReference>
<dbReference type="EMBL" id="SOML01000004">
    <property type="protein sequence ID" value="TFD96862.1"/>
    <property type="molecule type" value="Genomic_DNA"/>
</dbReference>
<keyword evidence="2" id="KW-0808">Transferase</keyword>
<dbReference type="Gene3D" id="3.40.50.150">
    <property type="entry name" value="Vaccinia Virus protein VP39"/>
    <property type="match status" value="1"/>
</dbReference>
<dbReference type="GO" id="GO:0008168">
    <property type="term" value="F:methyltransferase activity"/>
    <property type="evidence" value="ECO:0007669"/>
    <property type="project" value="UniProtKB-KW"/>
</dbReference>
<dbReference type="Pfam" id="PF13649">
    <property type="entry name" value="Methyltransf_25"/>
    <property type="match status" value="1"/>
</dbReference>
<dbReference type="RefSeq" id="WP_134436140.1">
    <property type="nucleotide sequence ID" value="NZ_JAWZLG010000022.1"/>
</dbReference>
<evidence type="ECO:0000313" key="3">
    <source>
        <dbReference type="Proteomes" id="UP000297861"/>
    </source>
</evidence>
<reference evidence="2 3" key="1">
    <citation type="submission" date="2019-03" db="EMBL/GenBank/DDBJ databases">
        <title>San Antonio Military Medical Center submission to MRSN (WRAIR), pending publication.</title>
        <authorList>
            <person name="Blyth D.M."/>
            <person name="Mccarthy S.L."/>
            <person name="Schall S.E."/>
            <person name="Stam J.A."/>
            <person name="Ong A.C."/>
            <person name="Mcgann P.T."/>
        </authorList>
    </citation>
    <scope>NUCLEOTIDE SEQUENCE [LARGE SCALE GENOMIC DNA]</scope>
    <source>
        <strain evidence="2 3">MRSN571793</strain>
    </source>
</reference>
<evidence type="ECO:0000313" key="2">
    <source>
        <dbReference type="EMBL" id="TFD96862.1"/>
    </source>
</evidence>
<dbReference type="GO" id="GO:0032259">
    <property type="term" value="P:methylation"/>
    <property type="evidence" value="ECO:0007669"/>
    <property type="project" value="UniProtKB-KW"/>
</dbReference>
<dbReference type="SUPFAM" id="SSF53335">
    <property type="entry name" value="S-adenosyl-L-methionine-dependent methyltransferases"/>
    <property type="match status" value="1"/>
</dbReference>
<comment type="caution">
    <text evidence="2">The sequence shown here is derived from an EMBL/GenBank/DDBJ whole genome shotgun (WGS) entry which is preliminary data.</text>
</comment>